<evidence type="ECO:0000313" key="3">
    <source>
        <dbReference type="Proteomes" id="UP000236723"/>
    </source>
</evidence>
<evidence type="ECO:0000313" key="2">
    <source>
        <dbReference type="EMBL" id="SEG87457.1"/>
    </source>
</evidence>
<evidence type="ECO:0000256" key="1">
    <source>
        <dbReference type="SAM" id="MobiDB-lite"/>
    </source>
</evidence>
<dbReference type="Proteomes" id="UP000236723">
    <property type="component" value="Unassembled WGS sequence"/>
</dbReference>
<dbReference type="AlphaFoldDB" id="A0A1H6DPZ9"/>
<dbReference type="EMBL" id="FNVO01000020">
    <property type="protein sequence ID" value="SEG87457.1"/>
    <property type="molecule type" value="Genomic_DNA"/>
</dbReference>
<protein>
    <submittedName>
        <fullName evidence="2">Uncharacterized protein</fullName>
    </submittedName>
</protein>
<name>A0A1H6DPZ9_9ACTN</name>
<organism evidence="2 3">
    <name type="scientific">Thermomonospora echinospora</name>
    <dbReference type="NCBI Taxonomy" id="1992"/>
    <lineage>
        <taxon>Bacteria</taxon>
        <taxon>Bacillati</taxon>
        <taxon>Actinomycetota</taxon>
        <taxon>Actinomycetes</taxon>
        <taxon>Streptosporangiales</taxon>
        <taxon>Thermomonosporaceae</taxon>
        <taxon>Thermomonospora</taxon>
    </lineage>
</organism>
<accession>A0A1H6DPZ9</accession>
<gene>
    <name evidence="2" type="ORF">SAMN04489712_120135</name>
</gene>
<proteinExistence type="predicted"/>
<keyword evidence="3" id="KW-1185">Reference proteome</keyword>
<dbReference type="RefSeq" id="WP_160147158.1">
    <property type="nucleotide sequence ID" value="NZ_FNVO01000020.1"/>
</dbReference>
<sequence>MGSNVSNIGQPPPYRGPVPWKGDPALTRMRVRLLAELAIVPVERGQAARLVGVRR</sequence>
<reference evidence="3" key="1">
    <citation type="submission" date="2016-10" db="EMBL/GenBank/DDBJ databases">
        <authorList>
            <person name="Varghese N."/>
            <person name="Submissions S."/>
        </authorList>
    </citation>
    <scope>NUCLEOTIDE SEQUENCE [LARGE SCALE GENOMIC DNA]</scope>
    <source>
        <strain evidence="3">DSM 43163</strain>
    </source>
</reference>
<feature type="region of interest" description="Disordered" evidence="1">
    <location>
        <begin position="1"/>
        <end position="22"/>
    </location>
</feature>